<dbReference type="AlphaFoldDB" id="A0A7G2C0J6"/>
<keyword evidence="1" id="KW-0472">Membrane</keyword>
<sequence length="301" mass="34618">MTDIERRYWELAHFYKGYLPAKEDNEVNSYVVMVKSDPPEWGTAQEDFETINLSRFEHNESPFENMEDVFSDEKMLFREDTSPSKTDSFEVSSPFRRDAHRLLNPERSVSACNESIDSNGGVTYNQHMASQNKKEEVAFYMCRKNDVVPPPFKYTMTSKKVNRCFYMCFQKNCYCGRPHVKQDAWHVRLDHLNGTAIIVSDNGQNRKINREDIVPTAGYLFAVGIVAIGVVKTVIPVLCRFNQDCRNGSGCLYIHANVERCVVTQKVASTPLSEAVQYLEGMADGERELFLTFWPKTGLRR</sequence>
<keyword evidence="3" id="KW-1185">Reference proteome</keyword>
<dbReference type="OrthoDB" id="276636at2759"/>
<gene>
    <name evidence="2" type="ORF">ADEAN_000064600</name>
</gene>
<organism evidence="2 3">
    <name type="scientific">Angomonas deanei</name>
    <dbReference type="NCBI Taxonomy" id="59799"/>
    <lineage>
        <taxon>Eukaryota</taxon>
        <taxon>Discoba</taxon>
        <taxon>Euglenozoa</taxon>
        <taxon>Kinetoplastea</taxon>
        <taxon>Metakinetoplastina</taxon>
        <taxon>Trypanosomatida</taxon>
        <taxon>Trypanosomatidae</taxon>
        <taxon>Strigomonadinae</taxon>
        <taxon>Angomonas</taxon>
    </lineage>
</organism>
<feature type="transmembrane region" description="Helical" evidence="1">
    <location>
        <begin position="217"/>
        <end position="239"/>
    </location>
</feature>
<reference evidence="2 3" key="1">
    <citation type="submission" date="2020-08" db="EMBL/GenBank/DDBJ databases">
        <authorList>
            <person name="Newling K."/>
            <person name="Davey J."/>
            <person name="Forrester S."/>
        </authorList>
    </citation>
    <scope>NUCLEOTIDE SEQUENCE [LARGE SCALE GENOMIC DNA]</scope>
    <source>
        <strain evidence="3">Crithidia deanei Carvalho (ATCC PRA-265)</strain>
    </source>
</reference>
<protein>
    <submittedName>
        <fullName evidence="2">Uncharacterized protein</fullName>
    </submittedName>
</protein>
<keyword evidence="1" id="KW-1133">Transmembrane helix</keyword>
<keyword evidence="1" id="KW-0812">Transmembrane</keyword>
<evidence type="ECO:0000313" key="3">
    <source>
        <dbReference type="Proteomes" id="UP000515908"/>
    </source>
</evidence>
<dbReference type="Proteomes" id="UP000515908">
    <property type="component" value="Chromosome 01"/>
</dbReference>
<evidence type="ECO:0000313" key="2">
    <source>
        <dbReference type="EMBL" id="CAD2213209.1"/>
    </source>
</evidence>
<evidence type="ECO:0000256" key="1">
    <source>
        <dbReference type="SAM" id="Phobius"/>
    </source>
</evidence>
<dbReference type="VEuPathDB" id="TriTrypDB:ADEAN_000064600"/>
<name>A0A7G2C0J6_9TRYP</name>
<dbReference type="EMBL" id="LR877145">
    <property type="protein sequence ID" value="CAD2213209.1"/>
    <property type="molecule type" value="Genomic_DNA"/>
</dbReference>
<accession>A0A7G2C0J6</accession>
<proteinExistence type="predicted"/>